<proteinExistence type="predicted"/>
<keyword evidence="4 5" id="KW-0472">Membrane</keyword>
<dbReference type="GO" id="GO:0016020">
    <property type="term" value="C:membrane"/>
    <property type="evidence" value="ECO:0007669"/>
    <property type="project" value="UniProtKB-SubCell"/>
</dbReference>
<evidence type="ECO:0000256" key="5">
    <source>
        <dbReference type="SAM" id="Phobius"/>
    </source>
</evidence>
<evidence type="ECO:0000256" key="1">
    <source>
        <dbReference type="ARBA" id="ARBA00004141"/>
    </source>
</evidence>
<accession>A0A1H6JXT7</accession>
<protein>
    <submittedName>
        <fullName evidence="6">Bile acid:Na+ symporter, BASS family</fullName>
    </submittedName>
</protein>
<organism evidence="6 7">
    <name type="scientific">Halopenitus malekzadehii</name>
    <dbReference type="NCBI Taxonomy" id="1267564"/>
    <lineage>
        <taxon>Archaea</taxon>
        <taxon>Methanobacteriati</taxon>
        <taxon>Methanobacteriota</taxon>
        <taxon>Stenosarchaea group</taxon>
        <taxon>Halobacteria</taxon>
        <taxon>Halobacteriales</taxon>
        <taxon>Haloferacaceae</taxon>
        <taxon>Halopenitus</taxon>
    </lineage>
</organism>
<dbReference type="Pfam" id="PF01758">
    <property type="entry name" value="SBF"/>
    <property type="match status" value="1"/>
</dbReference>
<keyword evidence="2 5" id="KW-0812">Transmembrane</keyword>
<keyword evidence="3 5" id="KW-1133">Transmembrane helix</keyword>
<dbReference type="RefSeq" id="WP_092818034.1">
    <property type="nucleotide sequence ID" value="NZ_FNWU01000028.1"/>
</dbReference>
<reference evidence="6 7" key="1">
    <citation type="submission" date="2016-10" db="EMBL/GenBank/DDBJ databases">
        <authorList>
            <person name="de Groot N.N."/>
        </authorList>
    </citation>
    <scope>NUCLEOTIDE SEQUENCE [LARGE SCALE GENOMIC DNA]</scope>
    <source>
        <strain evidence="6 7">IBRC-M10418</strain>
    </source>
</reference>
<gene>
    <name evidence="6" type="ORF">SAMN05192561_12819</name>
</gene>
<sequence>MVEVTVGWIEDFATTIFVLSTMLSMGLELTIDQLVDSLKKRRLMAKSLVLNLVAVSLLAYLLVLALPLETGYTAGGFYS</sequence>
<feature type="transmembrane region" description="Helical" evidence="5">
    <location>
        <begin position="12"/>
        <end position="31"/>
    </location>
</feature>
<evidence type="ECO:0000256" key="4">
    <source>
        <dbReference type="ARBA" id="ARBA00023136"/>
    </source>
</evidence>
<dbReference type="Gene3D" id="1.20.1530.20">
    <property type="match status" value="1"/>
</dbReference>
<evidence type="ECO:0000313" key="6">
    <source>
        <dbReference type="EMBL" id="SEH67444.1"/>
    </source>
</evidence>
<evidence type="ECO:0000256" key="3">
    <source>
        <dbReference type="ARBA" id="ARBA00022989"/>
    </source>
</evidence>
<feature type="transmembrane region" description="Helical" evidence="5">
    <location>
        <begin position="43"/>
        <end position="66"/>
    </location>
</feature>
<dbReference type="AlphaFoldDB" id="A0A1H6JXT7"/>
<dbReference type="OrthoDB" id="111412at2157"/>
<dbReference type="Proteomes" id="UP000199215">
    <property type="component" value="Unassembled WGS sequence"/>
</dbReference>
<comment type="subcellular location">
    <subcellularLocation>
        <location evidence="1">Membrane</location>
        <topology evidence="1">Multi-pass membrane protein</topology>
    </subcellularLocation>
</comment>
<dbReference type="STRING" id="1267564.SAMN05192561_12819"/>
<keyword evidence="7" id="KW-1185">Reference proteome</keyword>
<dbReference type="InterPro" id="IPR038770">
    <property type="entry name" value="Na+/solute_symporter_sf"/>
</dbReference>
<dbReference type="EMBL" id="FNWU01000028">
    <property type="protein sequence ID" value="SEH67444.1"/>
    <property type="molecule type" value="Genomic_DNA"/>
</dbReference>
<dbReference type="InterPro" id="IPR002657">
    <property type="entry name" value="BilAc:Na_symport/Acr3"/>
</dbReference>
<evidence type="ECO:0000313" key="7">
    <source>
        <dbReference type="Proteomes" id="UP000199215"/>
    </source>
</evidence>
<evidence type="ECO:0000256" key="2">
    <source>
        <dbReference type="ARBA" id="ARBA00022692"/>
    </source>
</evidence>
<name>A0A1H6JXT7_9EURY</name>